<feature type="region of interest" description="Disordered" evidence="1">
    <location>
        <begin position="131"/>
        <end position="152"/>
    </location>
</feature>
<proteinExistence type="predicted"/>
<dbReference type="AlphaFoldDB" id="A0ABC8KC75"/>
<evidence type="ECO:0000313" key="2">
    <source>
        <dbReference type="EMBL" id="CAH8353261.1"/>
    </source>
</evidence>
<keyword evidence="3" id="KW-1185">Reference proteome</keyword>
<organism evidence="2 3">
    <name type="scientific">Eruca vesicaria subsp. sativa</name>
    <name type="common">Garden rocket</name>
    <name type="synonym">Eruca sativa</name>
    <dbReference type="NCBI Taxonomy" id="29727"/>
    <lineage>
        <taxon>Eukaryota</taxon>
        <taxon>Viridiplantae</taxon>
        <taxon>Streptophyta</taxon>
        <taxon>Embryophyta</taxon>
        <taxon>Tracheophyta</taxon>
        <taxon>Spermatophyta</taxon>
        <taxon>Magnoliopsida</taxon>
        <taxon>eudicotyledons</taxon>
        <taxon>Gunneridae</taxon>
        <taxon>Pentapetalae</taxon>
        <taxon>rosids</taxon>
        <taxon>malvids</taxon>
        <taxon>Brassicales</taxon>
        <taxon>Brassicaceae</taxon>
        <taxon>Brassiceae</taxon>
        <taxon>Eruca</taxon>
    </lineage>
</organism>
<feature type="compositionally biased region" description="Polar residues" evidence="1">
    <location>
        <begin position="13"/>
        <end position="33"/>
    </location>
</feature>
<gene>
    <name evidence="2" type="ORF">ERUC_LOCUS19016</name>
</gene>
<dbReference type="Proteomes" id="UP001642260">
    <property type="component" value="Unassembled WGS sequence"/>
</dbReference>
<accession>A0ABC8KC75</accession>
<sequence>MEPSSKVLGRGAGSSTSGLPQDQIPTVQKQSPVSAVKPLQEGDVNVHQTDGSASSEEEEPREETPQGAEKPEDLLMRELMQQQQHQEDSMIGEYEQIEASHNYNNMEVEEEEIDEELDEDEKSAAYEIAFQTSSEKRGGNGHTESPFLTMVQ</sequence>
<name>A0ABC8KC75_ERUVS</name>
<protein>
    <submittedName>
        <fullName evidence="2">Uncharacterized protein</fullName>
    </submittedName>
</protein>
<reference evidence="2 3" key="1">
    <citation type="submission" date="2022-03" db="EMBL/GenBank/DDBJ databases">
        <authorList>
            <person name="Macdonald S."/>
            <person name="Ahmed S."/>
            <person name="Newling K."/>
        </authorList>
    </citation>
    <scope>NUCLEOTIDE SEQUENCE [LARGE SCALE GENOMIC DNA]</scope>
</reference>
<evidence type="ECO:0000256" key="1">
    <source>
        <dbReference type="SAM" id="MobiDB-lite"/>
    </source>
</evidence>
<feature type="region of interest" description="Disordered" evidence="1">
    <location>
        <begin position="1"/>
        <end position="89"/>
    </location>
</feature>
<dbReference type="EMBL" id="CAKOAT010179822">
    <property type="protein sequence ID" value="CAH8353261.1"/>
    <property type="molecule type" value="Genomic_DNA"/>
</dbReference>
<evidence type="ECO:0000313" key="3">
    <source>
        <dbReference type="Proteomes" id="UP001642260"/>
    </source>
</evidence>
<comment type="caution">
    <text evidence="2">The sequence shown here is derived from an EMBL/GenBank/DDBJ whole genome shotgun (WGS) entry which is preliminary data.</text>
</comment>